<evidence type="ECO:0000313" key="4">
    <source>
        <dbReference type="Proteomes" id="UP001219518"/>
    </source>
</evidence>
<reference evidence="3" key="1">
    <citation type="submission" date="2021-07" db="EMBL/GenBank/DDBJ databases">
        <authorList>
            <person name="Catto M.A."/>
            <person name="Jacobson A."/>
            <person name="Kennedy G."/>
            <person name="Labadie P."/>
            <person name="Hunt B.G."/>
            <person name="Srinivasan R."/>
        </authorList>
    </citation>
    <scope>NUCLEOTIDE SEQUENCE</scope>
    <source>
        <strain evidence="3">PL_HMW_Pooled</strain>
        <tissue evidence="3">Head</tissue>
    </source>
</reference>
<evidence type="ECO:0000256" key="1">
    <source>
        <dbReference type="ARBA" id="ARBA00012493"/>
    </source>
</evidence>
<dbReference type="PANTHER" id="PTHR37984:SF5">
    <property type="entry name" value="PROTEIN NYNRIN-LIKE"/>
    <property type="match status" value="1"/>
</dbReference>
<gene>
    <name evidence="3" type="ORF">KUF71_009532</name>
</gene>
<evidence type="ECO:0000259" key="2">
    <source>
        <dbReference type="Pfam" id="PF17921"/>
    </source>
</evidence>
<proteinExistence type="predicted"/>
<protein>
    <recommendedName>
        <fullName evidence="1">RNA-directed DNA polymerase</fullName>
        <ecNumber evidence="1">2.7.7.49</ecNumber>
    </recommendedName>
</protein>
<dbReference type="Gene3D" id="3.30.70.270">
    <property type="match status" value="1"/>
</dbReference>
<dbReference type="InterPro" id="IPR043128">
    <property type="entry name" value="Rev_trsase/Diguanyl_cyclase"/>
</dbReference>
<keyword evidence="4" id="KW-1185">Reference proteome</keyword>
<dbReference type="AlphaFoldDB" id="A0AAE1HF78"/>
<dbReference type="Gene3D" id="1.10.340.70">
    <property type="match status" value="1"/>
</dbReference>
<name>A0AAE1HF78_9NEOP</name>
<dbReference type="EMBL" id="JAHWGI010000990">
    <property type="protein sequence ID" value="KAK3920245.1"/>
    <property type="molecule type" value="Genomic_DNA"/>
</dbReference>
<dbReference type="FunFam" id="3.30.70.270:FF:000020">
    <property type="entry name" value="Transposon Tf2-6 polyprotein-like Protein"/>
    <property type="match status" value="1"/>
</dbReference>
<dbReference type="Proteomes" id="UP001219518">
    <property type="component" value="Unassembled WGS sequence"/>
</dbReference>
<sequence length="919" mass="105316">MAHVANLPAPLSMEGNLHGNWTNFINQFEIYWGASGREKSQEELPDEAAKKRYNIAQGKTLLNIAGEEAAAVADTFGLAEDLKFHYEELVKKFNEYVKTEVNDTYVRFIFNRTKQEEGQTFDNFLTDLKKKIKPCGFGEMANDLLRDRIVEGIIDSRLQEALLRVKNLKLEDTIRECRAAEQSKQITKEFQSGKNVVAESVKIKQPEDRRGKNCPKCNRRHKYGQCPAWGKRCAKCNRFNHFKEVCRSKEPIPVHSLNFDKEGQGNQEDAVVFSECIEIVESVDFNTGRTAEYRQKVKVCDRITDFKLDPGTSASILPTEEFKRMKTGIVPTPVKVWIKPFGKSTPVLKTAGAVVLPCSAGKVNKLVRFLISDDADRPLWSLQDSEDFGFITRHVVDVDSTEQVTWNSKEELIKEYQEVFQGEQGVEPDPSRISDLIKLPNPTNKEELQSVMGMFEYVRPFIPNMSKVAAILYDLKKKNIIWNWTEAHTAAFETLKKIISTSPVSYIPGKKMYIADLFSRKFNQEPVEDDQTMLETVHSMSSSLPISTTLAQELSQATKEDQTLQQVIAYMTNGWPLKNTQIQDQVIPYFKIRNELFREDGLLLVNSEESIKIVVPTSQRTKMLKIIHAGHMQIEKNRLRAKEVFFWPGMIEDVTNYVKACTICQKYQPMPQKHPLHPHQLPKLMWERVSIDHLSFGGSTYLCMYDAYSKWLEILKVSTTKIRSSLPISDKDLKPKLQTAAAAKLQKQQERTITWYNRRAKRAEVEPRKGEEIMVKTPGRPWEKGTIKSKCQEPRSYIVSTARGDLRRTTTHMKQIPDKTMKPNQDQIQPDHDYHYLSIRLNGVGKNQIPTPETIEPETIERESTPETTEVAIEEIGTASESEETEELEYAILVPDWLEKLTEGDYVTRSGRISKAVIK</sequence>
<dbReference type="InterPro" id="IPR041588">
    <property type="entry name" value="Integrase_H2C2"/>
</dbReference>
<dbReference type="Pfam" id="PF17921">
    <property type="entry name" value="Integrase_H2C2"/>
    <property type="match status" value="1"/>
</dbReference>
<dbReference type="SUPFAM" id="SSF56672">
    <property type="entry name" value="DNA/RNA polymerases"/>
    <property type="match status" value="1"/>
</dbReference>
<dbReference type="InterPro" id="IPR050951">
    <property type="entry name" value="Retrovirus_Pol_polyprotein"/>
</dbReference>
<dbReference type="GO" id="GO:0003964">
    <property type="term" value="F:RNA-directed DNA polymerase activity"/>
    <property type="evidence" value="ECO:0007669"/>
    <property type="project" value="UniProtKB-EC"/>
</dbReference>
<comment type="caution">
    <text evidence="3">The sequence shown here is derived from an EMBL/GenBank/DDBJ whole genome shotgun (WGS) entry which is preliminary data.</text>
</comment>
<evidence type="ECO:0000313" key="3">
    <source>
        <dbReference type="EMBL" id="KAK3920245.1"/>
    </source>
</evidence>
<organism evidence="3 4">
    <name type="scientific">Frankliniella fusca</name>
    <dbReference type="NCBI Taxonomy" id="407009"/>
    <lineage>
        <taxon>Eukaryota</taxon>
        <taxon>Metazoa</taxon>
        <taxon>Ecdysozoa</taxon>
        <taxon>Arthropoda</taxon>
        <taxon>Hexapoda</taxon>
        <taxon>Insecta</taxon>
        <taxon>Pterygota</taxon>
        <taxon>Neoptera</taxon>
        <taxon>Paraneoptera</taxon>
        <taxon>Thysanoptera</taxon>
        <taxon>Terebrantia</taxon>
        <taxon>Thripoidea</taxon>
        <taxon>Thripidae</taxon>
        <taxon>Frankliniella</taxon>
    </lineage>
</organism>
<reference evidence="3" key="2">
    <citation type="journal article" date="2023" name="BMC Genomics">
        <title>Pest status, molecular evolution, and epigenetic factors derived from the genome assembly of Frankliniella fusca, a thysanopteran phytovirus vector.</title>
        <authorList>
            <person name="Catto M.A."/>
            <person name="Labadie P.E."/>
            <person name="Jacobson A.L."/>
            <person name="Kennedy G.G."/>
            <person name="Srinivasan R."/>
            <person name="Hunt B.G."/>
        </authorList>
    </citation>
    <scope>NUCLEOTIDE SEQUENCE</scope>
    <source>
        <strain evidence="3">PL_HMW_Pooled</strain>
    </source>
</reference>
<feature type="domain" description="Integrase zinc-binding" evidence="2">
    <location>
        <begin position="615"/>
        <end position="669"/>
    </location>
</feature>
<dbReference type="EC" id="2.7.7.49" evidence="1"/>
<dbReference type="FunFam" id="1.10.340.70:FF:000004">
    <property type="entry name" value="Retrovirus-related Pol polyprotein from transposon 297-like Protein"/>
    <property type="match status" value="1"/>
</dbReference>
<dbReference type="InterPro" id="IPR043502">
    <property type="entry name" value="DNA/RNA_pol_sf"/>
</dbReference>
<dbReference type="PANTHER" id="PTHR37984">
    <property type="entry name" value="PROTEIN CBG26694"/>
    <property type="match status" value="1"/>
</dbReference>
<accession>A0AAE1HF78</accession>